<keyword evidence="3" id="KW-1185">Reference proteome</keyword>
<proteinExistence type="predicted"/>
<evidence type="ECO:0000313" key="3">
    <source>
        <dbReference type="Proteomes" id="UP000032279"/>
    </source>
</evidence>
<comment type="caution">
    <text evidence="2">The sequence shown here is derived from an EMBL/GenBank/DDBJ whole genome shotgun (WGS) entry which is preliminary data.</text>
</comment>
<name>A0A0D0YTI9_9LACO</name>
<accession>A0A0D0YTI9</accession>
<dbReference type="EMBL" id="AWTT01000096">
    <property type="protein sequence ID" value="KIS02564.1"/>
    <property type="molecule type" value="Genomic_DNA"/>
</dbReference>
<keyword evidence="1" id="KW-0175">Coiled coil</keyword>
<sequence length="59" mass="7194">MTKHKKTNVQKYLEQTQKEKYKQEILKLKQELHEAELDRDILKTLATLTKNSKKHYPQR</sequence>
<dbReference type="PATRIC" id="fig|1335616.4.peg.1892"/>
<protein>
    <submittedName>
        <fullName evidence="2">Uncharacterized protein</fullName>
    </submittedName>
</protein>
<organism evidence="2 3">
    <name type="scientific">Paucilactobacillus wasatchensis</name>
    <dbReference type="NCBI Taxonomy" id="1335616"/>
    <lineage>
        <taxon>Bacteria</taxon>
        <taxon>Bacillati</taxon>
        <taxon>Bacillota</taxon>
        <taxon>Bacilli</taxon>
        <taxon>Lactobacillales</taxon>
        <taxon>Lactobacillaceae</taxon>
        <taxon>Paucilactobacillus</taxon>
    </lineage>
</organism>
<dbReference type="AlphaFoldDB" id="A0A0D0YTI9"/>
<reference evidence="2 3" key="1">
    <citation type="submission" date="2013-08" db="EMBL/GenBank/DDBJ databases">
        <title>Lactobacillus wasatchii sp. WDC04, a late gas producing bacteria isolated from aged chedder cheese.</title>
        <authorList>
            <person name="Oberg C.J."/>
            <person name="Culumber M."/>
            <person name="McMahon D.J."/>
            <person name="Broadbent J.R."/>
            <person name="Oberg T.S."/>
            <person name="Ortaki F."/>
        </authorList>
    </citation>
    <scope>NUCLEOTIDE SEQUENCE [LARGE SCALE GENOMIC DNA]</scope>
    <source>
        <strain evidence="2 3">WDC04</strain>
    </source>
</reference>
<feature type="coiled-coil region" evidence="1">
    <location>
        <begin position="18"/>
        <end position="45"/>
    </location>
</feature>
<dbReference type="Proteomes" id="UP000032279">
    <property type="component" value="Unassembled WGS sequence"/>
</dbReference>
<evidence type="ECO:0000256" key="1">
    <source>
        <dbReference type="SAM" id="Coils"/>
    </source>
</evidence>
<gene>
    <name evidence="2" type="ORF">WDC_1886</name>
</gene>
<evidence type="ECO:0000313" key="2">
    <source>
        <dbReference type="EMBL" id="KIS02564.1"/>
    </source>
</evidence>